<comment type="similarity">
    <text evidence="1">Belongs to the AAA ATPase family.</text>
</comment>
<accession>A0AAF0J4H5</accession>
<feature type="compositionally biased region" description="Acidic residues" evidence="5">
    <location>
        <begin position="35"/>
        <end position="55"/>
    </location>
</feature>
<dbReference type="GO" id="GO:0005524">
    <property type="term" value="F:ATP binding"/>
    <property type="evidence" value="ECO:0007669"/>
    <property type="project" value="UniProtKB-KW"/>
</dbReference>
<dbReference type="EMBL" id="CP119877">
    <property type="protein sequence ID" value="WFD33208.1"/>
    <property type="molecule type" value="Genomic_DNA"/>
</dbReference>
<feature type="compositionally biased region" description="Basic and acidic residues" evidence="5">
    <location>
        <begin position="202"/>
        <end position="213"/>
    </location>
</feature>
<dbReference type="InterPro" id="IPR041569">
    <property type="entry name" value="AAA_lid_3"/>
</dbReference>
<dbReference type="GO" id="GO:0042393">
    <property type="term" value="F:histone binding"/>
    <property type="evidence" value="ECO:0007669"/>
    <property type="project" value="TreeGrafter"/>
</dbReference>
<feature type="region of interest" description="Disordered" evidence="5">
    <location>
        <begin position="894"/>
        <end position="1014"/>
    </location>
</feature>
<feature type="region of interest" description="Disordered" evidence="5">
    <location>
        <begin position="201"/>
        <end position="226"/>
    </location>
</feature>
<feature type="compositionally biased region" description="Acidic residues" evidence="5">
    <location>
        <begin position="899"/>
        <end position="939"/>
    </location>
</feature>
<dbReference type="InterPro" id="IPR003960">
    <property type="entry name" value="ATPase_AAA_CS"/>
</dbReference>
<evidence type="ECO:0000256" key="1">
    <source>
        <dbReference type="ARBA" id="ARBA00006914"/>
    </source>
</evidence>
<feature type="compositionally biased region" description="Basic and acidic residues" evidence="5">
    <location>
        <begin position="1175"/>
        <end position="1187"/>
    </location>
</feature>
<evidence type="ECO:0000256" key="2">
    <source>
        <dbReference type="ARBA" id="ARBA00022741"/>
    </source>
</evidence>
<keyword evidence="2" id="KW-0547">Nucleotide-binding</keyword>
<dbReference type="GO" id="GO:0016887">
    <property type="term" value="F:ATP hydrolysis activity"/>
    <property type="evidence" value="ECO:0007669"/>
    <property type="project" value="InterPro"/>
</dbReference>
<dbReference type="Gene3D" id="3.40.50.300">
    <property type="entry name" value="P-loop containing nucleotide triphosphate hydrolases"/>
    <property type="match status" value="2"/>
</dbReference>
<dbReference type="Proteomes" id="UP001219933">
    <property type="component" value="Chromosome 1"/>
</dbReference>
<feature type="compositionally biased region" description="Polar residues" evidence="5">
    <location>
        <begin position="994"/>
        <end position="1009"/>
    </location>
</feature>
<dbReference type="GO" id="GO:0006337">
    <property type="term" value="P:nucleosome disassembly"/>
    <property type="evidence" value="ECO:0007669"/>
    <property type="project" value="TreeGrafter"/>
</dbReference>
<dbReference type="SUPFAM" id="SSF47370">
    <property type="entry name" value="Bromodomain"/>
    <property type="match status" value="1"/>
</dbReference>
<proteinExistence type="inferred from homology"/>
<dbReference type="Gene3D" id="1.10.8.60">
    <property type="match status" value="1"/>
</dbReference>
<dbReference type="Pfam" id="PF00004">
    <property type="entry name" value="AAA"/>
    <property type="match status" value="2"/>
</dbReference>
<dbReference type="InterPro" id="IPR003959">
    <property type="entry name" value="ATPase_AAA_core"/>
</dbReference>
<feature type="compositionally biased region" description="Basic and acidic residues" evidence="5">
    <location>
        <begin position="962"/>
        <end position="974"/>
    </location>
</feature>
<dbReference type="GO" id="GO:0003682">
    <property type="term" value="F:chromatin binding"/>
    <property type="evidence" value="ECO:0007669"/>
    <property type="project" value="TreeGrafter"/>
</dbReference>
<dbReference type="FunFam" id="3.40.50.300:FF:000061">
    <property type="entry name" value="ATPase family, AAA domain-containing 2"/>
    <property type="match status" value="1"/>
</dbReference>
<feature type="region of interest" description="Disordered" evidence="5">
    <location>
        <begin position="1167"/>
        <end position="1208"/>
    </location>
</feature>
<dbReference type="PANTHER" id="PTHR23069">
    <property type="entry name" value="AAA DOMAIN-CONTAINING"/>
    <property type="match status" value="1"/>
</dbReference>
<keyword evidence="3" id="KW-0067">ATP-binding</keyword>
<dbReference type="PROSITE" id="PS00674">
    <property type="entry name" value="AAA"/>
    <property type="match status" value="1"/>
</dbReference>
<dbReference type="Pfam" id="PF17862">
    <property type="entry name" value="AAA_lid_3"/>
    <property type="match status" value="1"/>
</dbReference>
<organism evidence="7 8">
    <name type="scientific">Malassezia cuniculi</name>
    <dbReference type="NCBI Taxonomy" id="948313"/>
    <lineage>
        <taxon>Eukaryota</taxon>
        <taxon>Fungi</taxon>
        <taxon>Dikarya</taxon>
        <taxon>Basidiomycota</taxon>
        <taxon>Ustilaginomycotina</taxon>
        <taxon>Malasseziomycetes</taxon>
        <taxon>Malasseziales</taxon>
        <taxon>Malasseziaceae</taxon>
        <taxon>Malassezia</taxon>
    </lineage>
</organism>
<dbReference type="InterPro" id="IPR003593">
    <property type="entry name" value="AAA+_ATPase"/>
</dbReference>
<dbReference type="InterPro" id="IPR045199">
    <property type="entry name" value="ATAD2-like"/>
</dbReference>
<dbReference type="SUPFAM" id="SSF52540">
    <property type="entry name" value="P-loop containing nucleoside triphosphate hydrolases"/>
    <property type="match status" value="2"/>
</dbReference>
<evidence type="ECO:0000313" key="8">
    <source>
        <dbReference type="Proteomes" id="UP001219933"/>
    </source>
</evidence>
<dbReference type="SMART" id="SM00382">
    <property type="entry name" value="AAA"/>
    <property type="match status" value="1"/>
</dbReference>
<sequence length="1285" mass="142508">MPTPHRRSARSASSDSLPRRSARGGRPTFFSQYFAEDELDSDTPDATANEEEPAEEPASPPVRFTRSGRRAASYVEPEIDISDDERPRRSRRVSKAMRDFVASDDNEVDDDADFGETMHERRAAERNRRHDNLMSLAAMRAQRAARRAGITLEETHASDAQAENASEESSQSEEEGEQPSRARSYSFRTRKKVNYSLVASEPEFRPSGRRAKDQATATESIPRLASLPLSRAPRSMRAGAWLPDYAIGDAADSSDDERRPMPIGGAGGVLLGPDLNADSTGRVRGDALADIDPLGTRMDIDFSHVGGLDTHVQQLKEMVSLPLLYPEVFERFGITPPRGVLFHGPPGTGKTLVARALAASCSSSEQKISFFMRKGADCLSKWVGEAERQLRLLFEEAKKAQPSIIFFDEIDGLAPVRSSKQDQIHASIVSTLLALMDGMDGRGQVVVIGATNRPDAVDPALRRPGRFDREFYFPLPSREARRSIIEIHTRNWQPPLPSELGDVLADATKGFGGADIRALCTEATLNAIQRHYPQIYKTNDRLALDPASISVEARDFMLALKKLVPSSARSMAPSFAPLAPHLEPLVGDAVAKAYATLERVLPHKPPPNALEEAMWEPCVPGGSLSAGQALERELAHGALERARIFRPRLIIHGAAGLGQRAVCAALLHRIERLHVQTLSVSKLLGDSAQTPESVLVQQCTEARSLRPSVLFVPELDQWPLVLSESVRRTFAALLDSYSGDDSVMLLGASETPLNELPDDMRRWFGWLPVHVELNFPDTEGRLTFFSEIARLAARPPSDFPDALPRRRRVLAELPIAPPRPPRQLSAHELRVQEENDARLLEHLKFRLGPVLGELRKKFKKFTRDVFEEYNLRELMEQFDWKREKGKVIITLRYEKDKPEEDSEAEEDTQDDDEQEEAQSEDAESGADDETGGEVEDASQDDSVKSDPQPAAEDVAVDEMDIQESRVAVDDDALQKDSAGSAADQEPLEDAGNDAVQSTQDSCPENSGPDTSAPADAAAALVGAAPEGSRGLREDPEDPRYLLRDLEIYTMTLEKMQRRLYYNEYLTCDAFMDDLGKIVANAEAAKEVDADRLFRAHQMRNLAVILVDQYIDASFREECARMAQRVAQRAAQAEAQRAAEQHPGQRHSARIMGQAAEPMVDVSLIERSHKRARSTSHNEENKRVKMNDSCETDTQPDQEKEPEAEQETPLVLSTESLLDEPAQQKLAESLSSLTRGFSVEQLEQVRAACVERVLAHRSSWHRDALLEELHDLVQSARSAVGLHDTT</sequence>
<evidence type="ECO:0000313" key="7">
    <source>
        <dbReference type="EMBL" id="WFD33208.1"/>
    </source>
</evidence>
<evidence type="ECO:0000256" key="3">
    <source>
        <dbReference type="ARBA" id="ARBA00022840"/>
    </source>
</evidence>
<keyword evidence="4" id="KW-0103">Bromodomain</keyword>
<feature type="region of interest" description="Disordered" evidence="5">
    <location>
        <begin position="1"/>
        <end position="129"/>
    </location>
</feature>
<dbReference type="GO" id="GO:0005634">
    <property type="term" value="C:nucleus"/>
    <property type="evidence" value="ECO:0007669"/>
    <property type="project" value="TreeGrafter"/>
</dbReference>
<feature type="compositionally biased region" description="Acidic residues" evidence="5">
    <location>
        <begin position="102"/>
        <end position="114"/>
    </location>
</feature>
<keyword evidence="8" id="KW-1185">Reference proteome</keyword>
<evidence type="ECO:0000256" key="4">
    <source>
        <dbReference type="ARBA" id="ARBA00023117"/>
    </source>
</evidence>
<evidence type="ECO:0000259" key="6">
    <source>
        <dbReference type="SMART" id="SM00382"/>
    </source>
</evidence>
<dbReference type="GO" id="GO:0006334">
    <property type="term" value="P:nucleosome assembly"/>
    <property type="evidence" value="ECO:0007669"/>
    <property type="project" value="TreeGrafter"/>
</dbReference>
<dbReference type="PANTHER" id="PTHR23069:SF0">
    <property type="entry name" value="TAT-BINDING HOMOLOG 7"/>
    <property type="match status" value="1"/>
</dbReference>
<feature type="compositionally biased region" description="Low complexity" evidence="5">
    <location>
        <begin position="158"/>
        <end position="169"/>
    </location>
</feature>
<reference evidence="7" key="1">
    <citation type="submission" date="2023-03" db="EMBL/GenBank/DDBJ databases">
        <title>Mating type loci evolution in Malassezia.</title>
        <authorList>
            <person name="Coelho M.A."/>
        </authorList>
    </citation>
    <scope>NUCLEOTIDE SEQUENCE</scope>
    <source>
        <strain evidence="7">CBS 11721</strain>
    </source>
</reference>
<dbReference type="InterPro" id="IPR027417">
    <property type="entry name" value="P-loop_NTPase"/>
</dbReference>
<gene>
    <name evidence="7" type="primary">YTA7</name>
    <name evidence="7" type="ORF">MCUN1_000021</name>
</gene>
<evidence type="ECO:0000256" key="5">
    <source>
        <dbReference type="SAM" id="MobiDB-lite"/>
    </source>
</evidence>
<name>A0AAF0J4H5_9BASI</name>
<feature type="region of interest" description="Disordered" evidence="5">
    <location>
        <begin position="154"/>
        <end position="187"/>
    </location>
</feature>
<feature type="compositionally biased region" description="Basic and acidic residues" evidence="5">
    <location>
        <begin position="116"/>
        <end position="129"/>
    </location>
</feature>
<dbReference type="FunFam" id="1.10.8.60:FF:000016">
    <property type="entry name" value="ATPase family AAA domain-containing protein 2B"/>
    <property type="match status" value="1"/>
</dbReference>
<feature type="domain" description="AAA+ ATPase" evidence="6">
    <location>
        <begin position="336"/>
        <end position="477"/>
    </location>
</feature>
<dbReference type="InterPro" id="IPR036427">
    <property type="entry name" value="Bromodomain-like_sf"/>
</dbReference>
<dbReference type="GO" id="GO:0045815">
    <property type="term" value="P:transcription initiation-coupled chromatin remodeling"/>
    <property type="evidence" value="ECO:0007669"/>
    <property type="project" value="TreeGrafter"/>
</dbReference>
<protein>
    <submittedName>
        <fullName evidence="7">TAT-binding protein-like protein 7, AAA ATPase</fullName>
    </submittedName>
</protein>